<dbReference type="InterPro" id="IPR003439">
    <property type="entry name" value="ABC_transporter-like_ATP-bd"/>
</dbReference>
<keyword evidence="7" id="KW-0472">Membrane</keyword>
<dbReference type="PROSITE" id="PS50893">
    <property type="entry name" value="ABC_TRANSPORTER_2"/>
    <property type="match status" value="1"/>
</dbReference>
<dbReference type="CDD" id="cd03257">
    <property type="entry name" value="ABC_NikE_OppD_transporters"/>
    <property type="match status" value="1"/>
</dbReference>
<evidence type="ECO:0000256" key="3">
    <source>
        <dbReference type="ARBA" id="ARBA00022448"/>
    </source>
</evidence>
<evidence type="ECO:0000256" key="7">
    <source>
        <dbReference type="ARBA" id="ARBA00023136"/>
    </source>
</evidence>
<dbReference type="SMART" id="SM00382">
    <property type="entry name" value="AAA"/>
    <property type="match status" value="1"/>
</dbReference>
<feature type="domain" description="ABC transporter" evidence="9">
    <location>
        <begin position="30"/>
        <end position="284"/>
    </location>
</feature>
<evidence type="ECO:0000256" key="1">
    <source>
        <dbReference type="ARBA" id="ARBA00004417"/>
    </source>
</evidence>
<dbReference type="SUPFAM" id="SSF52540">
    <property type="entry name" value="P-loop containing nucleoside triphosphate hydrolases"/>
    <property type="match status" value="1"/>
</dbReference>
<evidence type="ECO:0000256" key="8">
    <source>
        <dbReference type="SAM" id="MobiDB-lite"/>
    </source>
</evidence>
<comment type="similarity">
    <text evidence="2">Belongs to the ABC transporter superfamily.</text>
</comment>
<dbReference type="NCBIfam" id="TIGR01727">
    <property type="entry name" value="oligo_HPY"/>
    <property type="match status" value="1"/>
</dbReference>
<comment type="subcellular location">
    <subcellularLocation>
        <location evidence="1">Cell inner membrane</location>
        <topology evidence="1">Peripheral membrane protein</topology>
    </subcellularLocation>
</comment>
<dbReference type="InterPro" id="IPR003593">
    <property type="entry name" value="AAA+_ATPase"/>
</dbReference>
<dbReference type="InterPro" id="IPR050388">
    <property type="entry name" value="ABC_Ni/Peptide_Import"/>
</dbReference>
<dbReference type="InterPro" id="IPR017871">
    <property type="entry name" value="ABC_transporter-like_CS"/>
</dbReference>
<comment type="caution">
    <text evidence="10">The sequence shown here is derived from an EMBL/GenBank/DDBJ whole genome shotgun (WGS) entry which is preliminary data.</text>
</comment>
<evidence type="ECO:0000259" key="9">
    <source>
        <dbReference type="PROSITE" id="PS50893"/>
    </source>
</evidence>
<evidence type="ECO:0000256" key="2">
    <source>
        <dbReference type="ARBA" id="ARBA00005417"/>
    </source>
</evidence>
<evidence type="ECO:0000313" key="10">
    <source>
        <dbReference type="EMBL" id="MBB6578409.1"/>
    </source>
</evidence>
<dbReference type="Gene3D" id="3.40.50.300">
    <property type="entry name" value="P-loop containing nucleotide triphosphate hydrolases"/>
    <property type="match status" value="1"/>
</dbReference>
<keyword evidence="3" id="KW-0813">Transport</keyword>
<gene>
    <name evidence="10" type="ORF">HNP33_002491</name>
</gene>
<dbReference type="GO" id="GO:0005524">
    <property type="term" value="F:ATP binding"/>
    <property type="evidence" value="ECO:0007669"/>
    <property type="project" value="UniProtKB-KW"/>
</dbReference>
<reference evidence="10 11" key="1">
    <citation type="submission" date="2020-08" db="EMBL/GenBank/DDBJ databases">
        <title>Functional genomics of gut bacteria from endangered species of beetles.</title>
        <authorList>
            <person name="Carlos-Shanley C."/>
        </authorList>
    </citation>
    <scope>NUCLEOTIDE SEQUENCE [LARGE SCALE GENOMIC DNA]</scope>
    <source>
        <strain evidence="10 11">S00124</strain>
    </source>
</reference>
<dbReference type="PANTHER" id="PTHR43297">
    <property type="entry name" value="OLIGOPEPTIDE TRANSPORT ATP-BINDING PROTEIN APPD"/>
    <property type="match status" value="1"/>
</dbReference>
<dbReference type="PANTHER" id="PTHR43297:SF2">
    <property type="entry name" value="DIPEPTIDE TRANSPORT ATP-BINDING PROTEIN DPPD"/>
    <property type="match status" value="1"/>
</dbReference>
<dbReference type="Pfam" id="PF08352">
    <property type="entry name" value="oligo_HPY"/>
    <property type="match status" value="2"/>
</dbReference>
<feature type="region of interest" description="Disordered" evidence="8">
    <location>
        <begin position="1"/>
        <end position="25"/>
    </location>
</feature>
<dbReference type="EMBL" id="JACHKZ010000014">
    <property type="protein sequence ID" value="MBB6578409.1"/>
    <property type="molecule type" value="Genomic_DNA"/>
</dbReference>
<keyword evidence="11" id="KW-1185">Reference proteome</keyword>
<evidence type="ECO:0000256" key="6">
    <source>
        <dbReference type="ARBA" id="ARBA00022840"/>
    </source>
</evidence>
<dbReference type="InterPro" id="IPR013563">
    <property type="entry name" value="Oligopep_ABC_C"/>
</dbReference>
<name>A0ABR6RHA3_9BURK</name>
<evidence type="ECO:0000313" key="11">
    <source>
        <dbReference type="Proteomes" id="UP000562492"/>
    </source>
</evidence>
<sequence length="376" mass="39913">MMSTATQTAANAAHAAHAQQPAMATPRLDVRSLSTSFATDGGRVQSVSDVSFRIMPGQTLALVGESGSGKSVTSLSLMGLHAKTSHAQVQGEAHFVLRDGRTVDLLRLEHAALRALRGNEMAMVFQEPMTSLNPVLTVGEQIAESVRLHMGLDKAGALKHAQRMLELVEIPAAAQRVHEYPHQLSGGMRQRVMIALAMACNPTLLIADEPTTALDVTIQAQILALMGRLQKETGMSILFVTHNLGVVAQYADAIAVMYAGRIVETASVHDLFAAPKHPYTQGLLGCLPGMARKRELEAAASATRAGGKPAFMPKRRLDAIPGQVSSLLSPPPGCAFAPRCSQKLPACEAAMPGLDVLNADSWPARQVRCIRAGESA</sequence>
<keyword evidence="6 10" id="KW-0067">ATP-binding</keyword>
<accession>A0ABR6RHA3</accession>
<dbReference type="Proteomes" id="UP000562492">
    <property type="component" value="Unassembled WGS sequence"/>
</dbReference>
<keyword evidence="5" id="KW-0547">Nucleotide-binding</keyword>
<organism evidence="10 11">
    <name type="scientific">Comamonas odontotermitis</name>
    <dbReference type="NCBI Taxonomy" id="379895"/>
    <lineage>
        <taxon>Bacteria</taxon>
        <taxon>Pseudomonadati</taxon>
        <taxon>Pseudomonadota</taxon>
        <taxon>Betaproteobacteria</taxon>
        <taxon>Burkholderiales</taxon>
        <taxon>Comamonadaceae</taxon>
        <taxon>Comamonas</taxon>
    </lineage>
</organism>
<dbReference type="PROSITE" id="PS00211">
    <property type="entry name" value="ABC_TRANSPORTER_1"/>
    <property type="match status" value="1"/>
</dbReference>
<dbReference type="Pfam" id="PF00005">
    <property type="entry name" value="ABC_tran"/>
    <property type="match status" value="1"/>
</dbReference>
<evidence type="ECO:0000256" key="4">
    <source>
        <dbReference type="ARBA" id="ARBA00022475"/>
    </source>
</evidence>
<keyword evidence="4" id="KW-1003">Cell membrane</keyword>
<dbReference type="InterPro" id="IPR027417">
    <property type="entry name" value="P-loop_NTPase"/>
</dbReference>
<evidence type="ECO:0000256" key="5">
    <source>
        <dbReference type="ARBA" id="ARBA00022741"/>
    </source>
</evidence>
<protein>
    <submittedName>
        <fullName evidence="10">Peptide/nickel transport system ATP-binding protein</fullName>
    </submittedName>
</protein>
<proteinExistence type="inferred from homology"/>